<dbReference type="EMBL" id="BROD01000001">
    <property type="protein sequence ID" value="GKX68546.1"/>
    <property type="molecule type" value="Genomic_DNA"/>
</dbReference>
<name>A0ACB5RHG6_9CLOT</name>
<evidence type="ECO:0000313" key="1">
    <source>
        <dbReference type="EMBL" id="GKX68546.1"/>
    </source>
</evidence>
<keyword evidence="2" id="KW-1185">Reference proteome</keyword>
<organism evidence="1 2">
    <name type="scientific">Inconstantimicrobium mannanitabidum</name>
    <dbReference type="NCBI Taxonomy" id="1604901"/>
    <lineage>
        <taxon>Bacteria</taxon>
        <taxon>Bacillati</taxon>
        <taxon>Bacillota</taxon>
        <taxon>Clostridia</taxon>
        <taxon>Eubacteriales</taxon>
        <taxon>Clostridiaceae</taxon>
        <taxon>Inconstantimicrobium</taxon>
    </lineage>
</organism>
<gene>
    <name evidence="1" type="ORF">rsdtw13_38040</name>
</gene>
<protein>
    <submittedName>
        <fullName evidence="1">Uncharacterized protein</fullName>
    </submittedName>
</protein>
<reference evidence="1" key="1">
    <citation type="journal article" date="2025" name="Int. J. Syst. Evol. Microbiol.">
        <title>Inconstantimicrobium mannanitabidum sp. nov., a novel member of the family Clostridiaceae isolated from anoxic soil under the treatment of reductive soil disinfestation.</title>
        <authorList>
            <person name="Ueki A."/>
            <person name="Tonouchi A."/>
            <person name="Honma S."/>
            <person name="Kaku N."/>
            <person name="Ueki K."/>
        </authorList>
    </citation>
    <scope>NUCLEOTIDE SEQUENCE</scope>
    <source>
        <strain evidence="1">TW13</strain>
    </source>
</reference>
<proteinExistence type="predicted"/>
<evidence type="ECO:0000313" key="2">
    <source>
        <dbReference type="Proteomes" id="UP001058074"/>
    </source>
</evidence>
<comment type="caution">
    <text evidence="1">The sequence shown here is derived from an EMBL/GenBank/DDBJ whole genome shotgun (WGS) entry which is preliminary data.</text>
</comment>
<sequence length="490" mass="56363">MSKLYKYLSLRYPHIDTNQYYDNFDSLRISINNDRCKRMVNILLLLNIIFIIVDLTIYKSMRVKAPSYVYLYYSHIIISLLIILWLVLLNLQENKRFTSLNPKFFYSSFLNLILYWGVFMGLNNAYISGQITGYIVCVLATSVYLYLKPVEAFLTYSSSLIILIVSLVFTVNNENLLYTHIINASIVVILSYIISKINFLNFLKEFIHKKKILQSKQELEKINVKLKEYEKLRTDFFANISHELKTPINVIFCAEQIIDFSLKQNQCNNDNLSKYLKMIKQNSYRLTRLIGNLIDITKIDALNFEVKLINADIIQVVEDITMSVAAFVEDKGISLVFDTEIEEKIIAFDPNQIERVILNLLSNAIKFTDKAGEIFVSIYLKDNNVCISVKDTGIGIPNDMLNSIFDRFIQVDNALPKNHEGSGIGLSLVKSLVEMHKGSINVNSKLGEGSEFIVSLPDTIISNSQQTLNSTNMEDDYIKKINIEFSDIYQ</sequence>
<accession>A0ACB5RHG6</accession>
<dbReference type="Proteomes" id="UP001058074">
    <property type="component" value="Unassembled WGS sequence"/>
</dbReference>